<evidence type="ECO:0000259" key="6">
    <source>
        <dbReference type="PROSITE" id="PS50173"/>
    </source>
</evidence>
<dbReference type="Pfam" id="PF00817">
    <property type="entry name" value="IMS"/>
    <property type="match status" value="1"/>
</dbReference>
<gene>
    <name evidence="7" type="ORF">SG35_016225</name>
</gene>
<dbReference type="PANTHER" id="PTHR11076">
    <property type="entry name" value="DNA REPAIR POLYMERASE UMUC / TRANSFERASE FAMILY MEMBER"/>
    <property type="match status" value="1"/>
</dbReference>
<dbReference type="InterPro" id="IPR043128">
    <property type="entry name" value="Rev_trsase/Diguanyl_cyclase"/>
</dbReference>
<dbReference type="Proteomes" id="UP000032568">
    <property type="component" value="Chromosome"/>
</dbReference>
<dbReference type="AlphaFoldDB" id="A0AAE9YIQ1"/>
<dbReference type="Gene3D" id="3.40.1170.60">
    <property type="match status" value="1"/>
</dbReference>
<dbReference type="GO" id="GO:0009432">
    <property type="term" value="P:SOS response"/>
    <property type="evidence" value="ECO:0007669"/>
    <property type="project" value="UniProtKB-KW"/>
</dbReference>
<evidence type="ECO:0000313" key="7">
    <source>
        <dbReference type="EMBL" id="WDD96905.1"/>
    </source>
</evidence>
<dbReference type="Gene3D" id="3.30.70.270">
    <property type="match status" value="1"/>
</dbReference>
<evidence type="ECO:0000313" key="8">
    <source>
        <dbReference type="Proteomes" id="UP000032568"/>
    </source>
</evidence>
<keyword evidence="2" id="KW-0227">DNA damage</keyword>
<dbReference type="PANTHER" id="PTHR11076:SF34">
    <property type="entry name" value="PROTEIN UMUC"/>
    <property type="match status" value="1"/>
</dbReference>
<dbReference type="PROSITE" id="PS50173">
    <property type="entry name" value="UMUC"/>
    <property type="match status" value="1"/>
</dbReference>
<dbReference type="EMBL" id="CP059735">
    <property type="protein sequence ID" value="WDD96905.1"/>
    <property type="molecule type" value="Genomic_DNA"/>
</dbReference>
<organism evidence="7 8">
    <name type="scientific">Thalassomonas actiniarum</name>
    <dbReference type="NCBI Taxonomy" id="485447"/>
    <lineage>
        <taxon>Bacteria</taxon>
        <taxon>Pseudomonadati</taxon>
        <taxon>Pseudomonadota</taxon>
        <taxon>Gammaproteobacteria</taxon>
        <taxon>Alteromonadales</taxon>
        <taxon>Colwelliaceae</taxon>
        <taxon>Thalassomonas</taxon>
    </lineage>
</organism>
<dbReference type="SUPFAM" id="SSF56672">
    <property type="entry name" value="DNA/RNA polymerases"/>
    <property type="match status" value="1"/>
</dbReference>
<dbReference type="InterPro" id="IPR017961">
    <property type="entry name" value="DNA_pol_Y-fam_little_finger"/>
</dbReference>
<reference evidence="7 8" key="2">
    <citation type="journal article" date="2022" name="Mar. Drugs">
        <title>Bioassay-Guided Fractionation Leads to the Detection of Cholic Acid Generated by the Rare Thalassomonas sp.</title>
        <authorList>
            <person name="Pheiffer F."/>
            <person name="Schneider Y.K."/>
            <person name="Hansen E.H."/>
            <person name="Andersen J.H."/>
            <person name="Isaksson J."/>
            <person name="Busche T."/>
            <person name="R C."/>
            <person name="Kalinowski J."/>
            <person name="Zyl L.V."/>
            <person name="Trindade M."/>
        </authorList>
    </citation>
    <scope>NUCLEOTIDE SEQUENCE [LARGE SCALE GENOMIC DNA]</scope>
    <source>
        <strain evidence="7 8">A5K-106</strain>
    </source>
</reference>
<keyword evidence="3" id="KW-0741">SOS mutagenesis</keyword>
<dbReference type="GO" id="GO:0005829">
    <property type="term" value="C:cytosol"/>
    <property type="evidence" value="ECO:0007669"/>
    <property type="project" value="TreeGrafter"/>
</dbReference>
<dbReference type="GO" id="GO:0006281">
    <property type="term" value="P:DNA repair"/>
    <property type="evidence" value="ECO:0007669"/>
    <property type="project" value="UniProtKB-KW"/>
</dbReference>
<dbReference type="InterPro" id="IPR050116">
    <property type="entry name" value="DNA_polymerase-Y"/>
</dbReference>
<keyword evidence="5" id="KW-0742">SOS response</keyword>
<accession>A0AAE9YIQ1</accession>
<dbReference type="GO" id="GO:0003887">
    <property type="term" value="F:DNA-directed DNA polymerase activity"/>
    <property type="evidence" value="ECO:0007669"/>
    <property type="project" value="TreeGrafter"/>
</dbReference>
<dbReference type="Pfam" id="PF13438">
    <property type="entry name" value="DUF4113"/>
    <property type="match status" value="1"/>
</dbReference>
<dbReference type="GO" id="GO:0003684">
    <property type="term" value="F:damaged DNA binding"/>
    <property type="evidence" value="ECO:0007669"/>
    <property type="project" value="InterPro"/>
</dbReference>
<keyword evidence="4" id="KW-0234">DNA repair</keyword>
<evidence type="ECO:0000256" key="5">
    <source>
        <dbReference type="ARBA" id="ARBA00023236"/>
    </source>
</evidence>
<dbReference type="Gene3D" id="1.10.150.20">
    <property type="entry name" value="5' to 3' exonuclease, C-terminal subdomain"/>
    <property type="match status" value="1"/>
</dbReference>
<proteinExistence type="inferred from homology"/>
<dbReference type="KEGG" id="tact:SG35_016225"/>
<protein>
    <submittedName>
        <fullName evidence="7">Y-family DNA polymerase</fullName>
    </submittedName>
</protein>
<name>A0AAE9YIQ1_9GAMM</name>
<dbReference type="InterPro" id="IPR024728">
    <property type="entry name" value="PolY_HhH_motif"/>
</dbReference>
<keyword evidence="8" id="KW-1185">Reference proteome</keyword>
<dbReference type="InterPro" id="IPR043502">
    <property type="entry name" value="DNA/RNA_pol_sf"/>
</dbReference>
<evidence type="ECO:0000256" key="2">
    <source>
        <dbReference type="ARBA" id="ARBA00022763"/>
    </source>
</evidence>
<dbReference type="Pfam" id="PF11799">
    <property type="entry name" value="IMS_C"/>
    <property type="match status" value="1"/>
</dbReference>
<dbReference type="RefSeq" id="WP_044831379.1">
    <property type="nucleotide sequence ID" value="NZ_CP059735.1"/>
</dbReference>
<dbReference type="Pfam" id="PF11798">
    <property type="entry name" value="IMS_HHH"/>
    <property type="match status" value="1"/>
</dbReference>
<dbReference type="CDD" id="cd01700">
    <property type="entry name" value="PolY_Pol_V_umuC"/>
    <property type="match status" value="1"/>
</dbReference>
<evidence type="ECO:0000256" key="3">
    <source>
        <dbReference type="ARBA" id="ARBA00023199"/>
    </source>
</evidence>
<feature type="domain" description="UmuC" evidence="6">
    <location>
        <begin position="2"/>
        <end position="191"/>
    </location>
</feature>
<evidence type="ECO:0000256" key="4">
    <source>
        <dbReference type="ARBA" id="ARBA00023204"/>
    </source>
</evidence>
<comment type="similarity">
    <text evidence="1">Belongs to the DNA polymerase type-Y family.</text>
</comment>
<dbReference type="GO" id="GO:0042276">
    <property type="term" value="P:error-prone translesion synthesis"/>
    <property type="evidence" value="ECO:0007669"/>
    <property type="project" value="TreeGrafter"/>
</dbReference>
<dbReference type="InterPro" id="IPR001126">
    <property type="entry name" value="UmuC"/>
</dbReference>
<sequence>MYALCDVNSMYASCEKVFDPGIRRRPVVVLTNNDGCICSACGIAKKMGIGKKFTPYFQMKDELARIGAVIRSSNYELYADLSQKLMDTCSRFAPHSHIYSIDELFLYYGKNQAYVPQEGWLAHGVKIRKTVWKEVRLPVSVGLGETCTLAKCANYAAKKLPGFKGVAVIDNDKAREAVLAQMAVTDVWGIGSRLGKRLNEAGIYSALQLAKAQPGWIRKQFSIVVENTVHELNGVVKLNWDAVRSPKKEIYSTRSFGQHITELEQLKFALATHAGIAAVKLRKQHSLTKTLVIFANSSPHDEAGYYRKSVYHHFTVPTNDSCQIMNACSQAVEKIFQTGVRFYRCGVGLLEISDETCYQQDLFEASKDNIKLMSCMDKINARFGRNTTILAGQGIAPKFTMRREFLSPQYTTCWGDIPKIQCN</sequence>
<evidence type="ECO:0000256" key="1">
    <source>
        <dbReference type="ARBA" id="ARBA00010945"/>
    </source>
</evidence>
<dbReference type="InterPro" id="IPR025188">
    <property type="entry name" value="DUF4113"/>
</dbReference>
<reference evidence="7 8" key="1">
    <citation type="journal article" date="2015" name="Genome Announc.">
        <title>Draft Genome Sequences of Marine Isolates of Thalassomonas viridans and Thalassomonas actiniarum.</title>
        <authorList>
            <person name="Olonade I."/>
            <person name="van Zyl L.J."/>
            <person name="Trindade M."/>
        </authorList>
    </citation>
    <scope>NUCLEOTIDE SEQUENCE [LARGE SCALE GENOMIC DNA]</scope>
    <source>
        <strain evidence="7 8">A5K-106</strain>
    </source>
</reference>